<dbReference type="EMBL" id="JBHRYJ010000001">
    <property type="protein sequence ID" value="MFC3674863.1"/>
    <property type="molecule type" value="Genomic_DNA"/>
</dbReference>
<feature type="transmembrane region" description="Helical" evidence="1">
    <location>
        <begin position="361"/>
        <end position="379"/>
    </location>
</feature>
<proteinExistence type="predicted"/>
<protein>
    <recommendedName>
        <fullName evidence="4">Glycosyltransferase RgtA/B/C/D-like domain-containing protein</fullName>
    </recommendedName>
</protein>
<feature type="transmembrane region" description="Helical" evidence="1">
    <location>
        <begin position="290"/>
        <end position="310"/>
    </location>
</feature>
<gene>
    <name evidence="2" type="ORF">ACFOOQ_04855</name>
</gene>
<name>A0ABV7VF94_9PROT</name>
<dbReference type="RefSeq" id="WP_379722392.1">
    <property type="nucleotide sequence ID" value="NZ_JBHRYJ010000001.1"/>
</dbReference>
<feature type="transmembrane region" description="Helical" evidence="1">
    <location>
        <begin position="93"/>
        <end position="113"/>
    </location>
</feature>
<sequence>MPLKGANARTGVAPGSPAGWDVRHLFDSRAFPFVFALLYAASFVWIFLIPTAFWDDLSFRNAVDRIGYGYQSGRPLLGYWWAGLAALPAYDHIAHLFVFVAYAAAALAIRCFLAELKILDERERNAIVLLLAVLPVFQSRFLVASTYYTLDYLLFCLGAWLVARGLFRGEIWARIAGNICLLLCFFTDSFVVLAGFLMLLLWVAWVLRADNAPLDIGTWFAGAVSVTRRLPDLVLLPFVYFFGVKSLFPVSGAFQNYNVVTAEGVKDALLHLPFRALVAVFAINADGPSWQAMVGVSAAMAVLLLLLRWYPAAAMSDSKRTVRFYGFAVIVGFCGVMLSIFPYNAIYRYVQPYDFGDANQLTLALSAPAFIGFLIWFLCRDWLKWTAICVAMVWSVAHNITTYADVIMDGHIQNGLVRALRESGEVASHHAFVVDISRYPHLSRQRKYGTAQLNCLMKEAFGDETRFAVAFTQFPFPWDRERAMLQRFIDTGTCYHQYTDEPPVLLTVYPGRGNIDQITSLKMAVMRIKNYAIYQQSLEGLISLNVAPLPPGSIQSASP</sequence>
<accession>A0ABV7VF94</accession>
<feature type="transmembrane region" description="Helical" evidence="1">
    <location>
        <begin position="33"/>
        <end position="54"/>
    </location>
</feature>
<feature type="transmembrane region" description="Helical" evidence="1">
    <location>
        <begin position="322"/>
        <end position="341"/>
    </location>
</feature>
<evidence type="ECO:0008006" key="4">
    <source>
        <dbReference type="Google" id="ProtNLM"/>
    </source>
</evidence>
<feature type="transmembrane region" description="Helical" evidence="1">
    <location>
        <begin position="234"/>
        <end position="256"/>
    </location>
</feature>
<feature type="transmembrane region" description="Helical" evidence="1">
    <location>
        <begin position="149"/>
        <end position="167"/>
    </location>
</feature>
<feature type="transmembrane region" description="Helical" evidence="1">
    <location>
        <begin position="125"/>
        <end position="143"/>
    </location>
</feature>
<dbReference type="Proteomes" id="UP001595711">
    <property type="component" value="Unassembled WGS sequence"/>
</dbReference>
<organism evidence="2 3">
    <name type="scientific">Ferrovibrio xuzhouensis</name>
    <dbReference type="NCBI Taxonomy" id="1576914"/>
    <lineage>
        <taxon>Bacteria</taxon>
        <taxon>Pseudomonadati</taxon>
        <taxon>Pseudomonadota</taxon>
        <taxon>Alphaproteobacteria</taxon>
        <taxon>Rhodospirillales</taxon>
        <taxon>Rhodospirillaceae</taxon>
        <taxon>Ferrovibrio</taxon>
    </lineage>
</organism>
<evidence type="ECO:0000313" key="3">
    <source>
        <dbReference type="Proteomes" id="UP001595711"/>
    </source>
</evidence>
<feature type="transmembrane region" description="Helical" evidence="1">
    <location>
        <begin position="179"/>
        <end position="205"/>
    </location>
</feature>
<keyword evidence="1" id="KW-1133">Transmembrane helix</keyword>
<evidence type="ECO:0000313" key="2">
    <source>
        <dbReference type="EMBL" id="MFC3674863.1"/>
    </source>
</evidence>
<comment type="caution">
    <text evidence="2">The sequence shown here is derived from an EMBL/GenBank/DDBJ whole genome shotgun (WGS) entry which is preliminary data.</text>
</comment>
<keyword evidence="1" id="KW-0472">Membrane</keyword>
<keyword evidence="3" id="KW-1185">Reference proteome</keyword>
<feature type="transmembrane region" description="Helical" evidence="1">
    <location>
        <begin position="268"/>
        <end position="284"/>
    </location>
</feature>
<keyword evidence="1" id="KW-0812">Transmembrane</keyword>
<reference evidence="3" key="1">
    <citation type="journal article" date="2019" name="Int. J. Syst. Evol. Microbiol.">
        <title>The Global Catalogue of Microorganisms (GCM) 10K type strain sequencing project: providing services to taxonomists for standard genome sequencing and annotation.</title>
        <authorList>
            <consortium name="The Broad Institute Genomics Platform"/>
            <consortium name="The Broad Institute Genome Sequencing Center for Infectious Disease"/>
            <person name="Wu L."/>
            <person name="Ma J."/>
        </authorList>
    </citation>
    <scope>NUCLEOTIDE SEQUENCE [LARGE SCALE GENOMIC DNA]</scope>
    <source>
        <strain evidence="3">KCTC 42182</strain>
    </source>
</reference>
<evidence type="ECO:0000256" key="1">
    <source>
        <dbReference type="SAM" id="Phobius"/>
    </source>
</evidence>